<protein>
    <submittedName>
        <fullName evidence="1">Uncharacterized protein</fullName>
    </submittedName>
</protein>
<name>A0A0H4WQS7_9BACT</name>
<sequence length="43" mass="4378">MASKEGYVSQSESVTVVEGETSDVLLSLEVAAGITAPASSLTY</sequence>
<evidence type="ECO:0000313" key="2">
    <source>
        <dbReference type="Proteomes" id="UP000009026"/>
    </source>
</evidence>
<evidence type="ECO:0000313" key="1">
    <source>
        <dbReference type="EMBL" id="AKQ63700.1"/>
    </source>
</evidence>
<gene>
    <name evidence="1" type="ORF">A176_000612</name>
</gene>
<dbReference type="EMBL" id="CP012109">
    <property type="protein sequence ID" value="AKQ63700.1"/>
    <property type="molecule type" value="Genomic_DNA"/>
</dbReference>
<dbReference type="AlphaFoldDB" id="A0A0H4WQS7"/>
<accession>A0A0H4WQS7</accession>
<keyword evidence="2" id="KW-1185">Reference proteome</keyword>
<dbReference type="Proteomes" id="UP000009026">
    <property type="component" value="Chromosome"/>
</dbReference>
<dbReference type="PATRIC" id="fig|1297742.4.peg.622"/>
<proteinExistence type="predicted"/>
<organism evidence="1 2">
    <name type="scientific">Pseudomyxococcus hansupus</name>
    <dbReference type="NCBI Taxonomy" id="1297742"/>
    <lineage>
        <taxon>Bacteria</taxon>
        <taxon>Pseudomonadati</taxon>
        <taxon>Myxococcota</taxon>
        <taxon>Myxococcia</taxon>
        <taxon>Myxococcales</taxon>
        <taxon>Cystobacterineae</taxon>
        <taxon>Myxococcaceae</taxon>
        <taxon>Pseudomyxococcus</taxon>
    </lineage>
</organism>
<dbReference type="KEGG" id="mym:A176_000612"/>
<reference evidence="1 2" key="1">
    <citation type="journal article" date="2016" name="PLoS ONE">
        <title>Complete Genome Sequence and Comparative Genomics of a Novel Myxobacterium Myxococcus hansupus.</title>
        <authorList>
            <person name="Sharma G."/>
            <person name="Narwani T."/>
            <person name="Subramanian S."/>
        </authorList>
    </citation>
    <scope>NUCLEOTIDE SEQUENCE [LARGE SCALE GENOMIC DNA]</scope>
    <source>
        <strain evidence="2">mixupus</strain>
    </source>
</reference>